<dbReference type="EMBL" id="MHQY01000037">
    <property type="protein sequence ID" value="OHA12915.1"/>
    <property type="molecule type" value="Genomic_DNA"/>
</dbReference>
<name>A0A1G2LMR7_9BACT</name>
<dbReference type="GO" id="GO:0004044">
    <property type="term" value="F:amidophosphoribosyltransferase activity"/>
    <property type="evidence" value="ECO:0007669"/>
    <property type="project" value="UniProtKB-UniRule"/>
</dbReference>
<keyword evidence="7 11" id="KW-0411">Iron-sulfur</keyword>
<feature type="domain" description="Glutamine amidotransferase type-2" evidence="12">
    <location>
        <begin position="2"/>
        <end position="221"/>
    </location>
</feature>
<evidence type="ECO:0000256" key="8">
    <source>
        <dbReference type="PIRNR" id="PIRNR000485"/>
    </source>
</evidence>
<reference evidence="13 14" key="1">
    <citation type="journal article" date="2016" name="Nat. Commun.">
        <title>Thousands of microbial genomes shed light on interconnected biogeochemical processes in an aquifer system.</title>
        <authorList>
            <person name="Anantharaman K."/>
            <person name="Brown C.T."/>
            <person name="Hug L.A."/>
            <person name="Sharon I."/>
            <person name="Castelle C.J."/>
            <person name="Probst A.J."/>
            <person name="Thomas B.C."/>
            <person name="Singh A."/>
            <person name="Wilkins M.J."/>
            <person name="Karaoz U."/>
            <person name="Brodie E.L."/>
            <person name="Williams K.H."/>
            <person name="Hubbard S.S."/>
            <person name="Banfield J.F."/>
        </authorList>
    </citation>
    <scope>NUCLEOTIDE SEQUENCE [LARGE SCALE GENOMIC DNA]</scope>
</reference>
<dbReference type="PROSITE" id="PS51278">
    <property type="entry name" value="GATASE_TYPE_2"/>
    <property type="match status" value="1"/>
</dbReference>
<keyword evidence="7 10" id="KW-0479">Metal-binding</keyword>
<dbReference type="PIRSF" id="PIRSF000485">
    <property type="entry name" value="Amd_phspho_trans"/>
    <property type="match status" value="1"/>
</dbReference>
<dbReference type="UniPathway" id="UPA00074">
    <property type="reaction ID" value="UER00124"/>
</dbReference>
<keyword evidence="7 11" id="KW-0408">Iron</keyword>
<dbReference type="InterPro" id="IPR017932">
    <property type="entry name" value="GATase_2_dom"/>
</dbReference>
<comment type="cofactor">
    <cofactor evidence="7 10">
        <name>Mg(2+)</name>
        <dbReference type="ChEBI" id="CHEBI:18420"/>
    </cofactor>
    <text evidence="7 10">Binds 1 Mg(2+) ion per subunit.</text>
</comment>
<keyword evidence="5 7" id="KW-0658">Purine biosynthesis</keyword>
<dbReference type="GO" id="GO:0009113">
    <property type="term" value="P:purine nucleobase biosynthetic process"/>
    <property type="evidence" value="ECO:0007669"/>
    <property type="project" value="UniProtKB-UniRule"/>
</dbReference>
<dbReference type="GO" id="GO:0000287">
    <property type="term" value="F:magnesium ion binding"/>
    <property type="evidence" value="ECO:0007669"/>
    <property type="project" value="UniProtKB-UniRule"/>
</dbReference>
<proteinExistence type="inferred from homology"/>
<gene>
    <name evidence="7" type="primary">purF</name>
    <name evidence="13" type="ORF">A3G49_04385</name>
</gene>
<dbReference type="Gene3D" id="3.40.50.2020">
    <property type="match status" value="1"/>
</dbReference>
<dbReference type="Proteomes" id="UP000177171">
    <property type="component" value="Unassembled WGS sequence"/>
</dbReference>
<comment type="function">
    <text evidence="7">Catalyzes the formation of phosphoribosylamine from phosphoribosylpyrophosphate (PRPP) and glutamine.</text>
</comment>
<feature type="binding site" evidence="7 10">
    <location>
        <position position="354"/>
    </location>
    <ligand>
        <name>Mg(2+)</name>
        <dbReference type="ChEBI" id="CHEBI:18420"/>
    </ligand>
</feature>
<evidence type="ECO:0000256" key="10">
    <source>
        <dbReference type="PIRSR" id="PIRSR000485-2"/>
    </source>
</evidence>
<evidence type="ECO:0000256" key="7">
    <source>
        <dbReference type="HAMAP-Rule" id="MF_01931"/>
    </source>
</evidence>
<keyword evidence="3 7" id="KW-0328">Glycosyltransferase</keyword>
<feature type="active site" description="Nucleophile" evidence="7 9">
    <location>
        <position position="2"/>
    </location>
</feature>
<comment type="similarity">
    <text evidence="2 7 8">In the C-terminal section; belongs to the purine/pyrimidine phosphoribosyltransferase family.</text>
</comment>
<dbReference type="GO" id="GO:0051539">
    <property type="term" value="F:4 iron, 4 sulfur cluster binding"/>
    <property type="evidence" value="ECO:0007669"/>
    <property type="project" value="UniProtKB-KW"/>
</dbReference>
<dbReference type="SUPFAM" id="SSF53271">
    <property type="entry name" value="PRTase-like"/>
    <property type="match status" value="1"/>
</dbReference>
<dbReference type="SUPFAM" id="SSF56235">
    <property type="entry name" value="N-terminal nucleophile aminohydrolases (Ntn hydrolases)"/>
    <property type="match status" value="1"/>
</dbReference>
<dbReference type="CDD" id="cd06223">
    <property type="entry name" value="PRTases_typeI"/>
    <property type="match status" value="1"/>
</dbReference>
<evidence type="ECO:0000256" key="1">
    <source>
        <dbReference type="ARBA" id="ARBA00005209"/>
    </source>
</evidence>
<comment type="pathway">
    <text evidence="1 7 8">Purine metabolism; IMP biosynthesis via de novo pathway; N(1)-(5-phospho-D-ribosyl)glycinamide from 5-phospho-alpha-D-ribose 1-diphosphate: step 1/2.</text>
</comment>
<sequence>MCGILGIVSESGEVSQDIYAGLWSLQHRGKEGAGIATYDGNVYHEKRGMGTVEVVFGGEVLSGLLGKIGIGHVRYSTAGGSTLENVQPIQGLFKSVPFWIAHNGNLTNTKKLRQECVKQGYFFRTTTDTEIIASLIYFNESFGFEEALYRALSRVEGTYALVVLYKDVIYGMRDLTGNRPLVYGEGRGIKVLASESATCDVLGMKYLFDVRPGEIIVMKQGSLSGAYGDQMFCSTAEAFQKQKFCVFEYVYFLRPDSIFDGRRAQRVREEMGRNLWRESAVDADIVVPVPDSGNFAACGLAKEAGLPIEMALFRSHYVGRTFIEPLQERREKGMRIKLNVIPELVEGKRVVVVDDSIVRSTVIKRVINMLREAGAREIHTRISSPPYKYPCYYGIDTYRVENELIAKRLNGDVEAIRKEIGADSLHYLSLEGLRRSVMEVPGNKLKANNFCDACFSGNYHIPLKDGIFGKET</sequence>
<organism evidence="13 14">
    <name type="scientific">Candidatus Sungbacteria bacterium RIFCSPLOWO2_12_FULL_41_11</name>
    <dbReference type="NCBI Taxonomy" id="1802286"/>
    <lineage>
        <taxon>Bacteria</taxon>
        <taxon>Candidatus Sungiibacteriota</taxon>
    </lineage>
</organism>
<evidence type="ECO:0000256" key="9">
    <source>
        <dbReference type="PIRSR" id="PIRSR000485-1"/>
    </source>
</evidence>
<dbReference type="PANTHER" id="PTHR11907">
    <property type="entry name" value="AMIDOPHOSPHORIBOSYLTRANSFERASE"/>
    <property type="match status" value="1"/>
</dbReference>
<evidence type="ECO:0000259" key="12">
    <source>
        <dbReference type="PROSITE" id="PS51278"/>
    </source>
</evidence>
<feature type="binding site" evidence="7 11">
    <location>
        <position position="245"/>
    </location>
    <ligand>
        <name>[4Fe-4S] cluster</name>
        <dbReference type="ChEBI" id="CHEBI:49883"/>
    </ligand>
</feature>
<dbReference type="InterPro" id="IPR029057">
    <property type="entry name" value="PRTase-like"/>
</dbReference>
<dbReference type="HAMAP" id="MF_01931">
    <property type="entry name" value="PurF"/>
    <property type="match status" value="1"/>
</dbReference>
<feature type="binding site" evidence="7 10">
    <location>
        <position position="292"/>
    </location>
    <ligand>
        <name>Mg(2+)</name>
        <dbReference type="ChEBI" id="CHEBI:18420"/>
    </ligand>
</feature>
<protein>
    <recommendedName>
        <fullName evidence="7">Amidophosphoribosyltransferase</fullName>
        <shortName evidence="7">ATase</shortName>
        <ecNumber evidence="7">2.4.2.14</ecNumber>
    </recommendedName>
    <alternativeName>
        <fullName evidence="7">Glutamine phosphoribosylpyrophosphate amidotransferase</fullName>
        <shortName evidence="7">GPATase</shortName>
    </alternativeName>
</protein>
<feature type="binding site" evidence="7 11">
    <location>
        <position position="391"/>
    </location>
    <ligand>
        <name>[4Fe-4S] cluster</name>
        <dbReference type="ChEBI" id="CHEBI:49883"/>
    </ligand>
</feature>
<dbReference type="AlphaFoldDB" id="A0A1G2LMR7"/>
<evidence type="ECO:0000256" key="5">
    <source>
        <dbReference type="ARBA" id="ARBA00022755"/>
    </source>
</evidence>
<comment type="catalytic activity">
    <reaction evidence="7 8">
        <text>5-phospho-beta-D-ribosylamine + L-glutamate + diphosphate = 5-phospho-alpha-D-ribose 1-diphosphate + L-glutamine + H2O</text>
        <dbReference type="Rhea" id="RHEA:14905"/>
        <dbReference type="ChEBI" id="CHEBI:15377"/>
        <dbReference type="ChEBI" id="CHEBI:29985"/>
        <dbReference type="ChEBI" id="CHEBI:33019"/>
        <dbReference type="ChEBI" id="CHEBI:58017"/>
        <dbReference type="ChEBI" id="CHEBI:58359"/>
        <dbReference type="ChEBI" id="CHEBI:58681"/>
        <dbReference type="EC" id="2.4.2.14"/>
    </reaction>
</comment>
<keyword evidence="7 10" id="KW-0460">Magnesium</keyword>
<feature type="binding site" evidence="7 10">
    <location>
        <position position="355"/>
    </location>
    <ligand>
        <name>Mg(2+)</name>
        <dbReference type="ChEBI" id="CHEBI:18420"/>
    </ligand>
</feature>
<accession>A0A1G2LMR7</accession>
<dbReference type="Pfam" id="PF13522">
    <property type="entry name" value="GATase_6"/>
    <property type="match status" value="1"/>
</dbReference>
<evidence type="ECO:0000313" key="13">
    <source>
        <dbReference type="EMBL" id="OHA12915.1"/>
    </source>
</evidence>
<evidence type="ECO:0000256" key="11">
    <source>
        <dbReference type="PIRSR" id="PIRSR000485-3"/>
    </source>
</evidence>
<feature type="binding site" evidence="7 11">
    <location>
        <position position="451"/>
    </location>
    <ligand>
        <name>[4Fe-4S] cluster</name>
        <dbReference type="ChEBI" id="CHEBI:49883"/>
    </ligand>
</feature>
<keyword evidence="4 7" id="KW-0808">Transferase</keyword>
<dbReference type="GO" id="GO:0006189">
    <property type="term" value="P:'de novo' IMP biosynthetic process"/>
    <property type="evidence" value="ECO:0007669"/>
    <property type="project" value="UniProtKB-UniRule"/>
</dbReference>
<dbReference type="InterPro" id="IPR029055">
    <property type="entry name" value="Ntn_hydrolases_N"/>
</dbReference>
<evidence type="ECO:0000256" key="3">
    <source>
        <dbReference type="ARBA" id="ARBA00022676"/>
    </source>
</evidence>
<evidence type="ECO:0000256" key="2">
    <source>
        <dbReference type="ARBA" id="ARBA00010138"/>
    </source>
</evidence>
<evidence type="ECO:0000256" key="6">
    <source>
        <dbReference type="ARBA" id="ARBA00022962"/>
    </source>
</evidence>
<keyword evidence="6 7" id="KW-0315">Glutamine amidotransferase</keyword>
<dbReference type="EC" id="2.4.2.14" evidence="7"/>
<dbReference type="NCBIfam" id="TIGR01134">
    <property type="entry name" value="purF"/>
    <property type="match status" value="1"/>
</dbReference>
<feature type="binding site" evidence="7 11">
    <location>
        <position position="454"/>
    </location>
    <ligand>
        <name>[4Fe-4S] cluster</name>
        <dbReference type="ChEBI" id="CHEBI:49883"/>
    </ligand>
</feature>
<dbReference type="Gene3D" id="3.60.20.10">
    <property type="entry name" value="Glutamine Phosphoribosylpyrophosphate, subunit 1, domain 1"/>
    <property type="match status" value="1"/>
</dbReference>
<evidence type="ECO:0000256" key="4">
    <source>
        <dbReference type="ARBA" id="ARBA00022679"/>
    </source>
</evidence>
<evidence type="ECO:0000313" key="14">
    <source>
        <dbReference type="Proteomes" id="UP000177171"/>
    </source>
</evidence>
<dbReference type="InterPro" id="IPR000836">
    <property type="entry name" value="PRTase_dom"/>
</dbReference>
<comment type="cofactor">
    <cofactor evidence="7 11">
        <name>[4Fe-4S] cluster</name>
        <dbReference type="ChEBI" id="CHEBI:49883"/>
    </cofactor>
    <text evidence="7 11">Binds 1 [4Fe-4S] cluster per subunit.</text>
</comment>
<keyword evidence="7" id="KW-0004">4Fe-4S</keyword>
<dbReference type="InterPro" id="IPR005854">
    <property type="entry name" value="PurF"/>
</dbReference>
<comment type="caution">
    <text evidence="13">The sequence shown here is derived from an EMBL/GenBank/DDBJ whole genome shotgun (WGS) entry which is preliminary data.</text>
</comment>